<evidence type="ECO:0000256" key="3">
    <source>
        <dbReference type="ARBA" id="ARBA00022475"/>
    </source>
</evidence>
<keyword evidence="3" id="KW-1003">Cell membrane</keyword>
<feature type="transmembrane region" description="Helical" evidence="15">
    <location>
        <begin position="231"/>
        <end position="249"/>
    </location>
</feature>
<feature type="compositionally biased region" description="Polar residues" evidence="14">
    <location>
        <begin position="1120"/>
        <end position="1132"/>
    </location>
</feature>
<dbReference type="GO" id="GO:0051453">
    <property type="term" value="P:regulation of intracellular pH"/>
    <property type="evidence" value="ECO:0007669"/>
    <property type="project" value="TreeGrafter"/>
</dbReference>
<dbReference type="AlphaFoldDB" id="A0A8T0UNS0"/>
<evidence type="ECO:0000256" key="2">
    <source>
        <dbReference type="ARBA" id="ARBA00022448"/>
    </source>
</evidence>
<reference evidence="17" key="1">
    <citation type="submission" date="2020-05" db="EMBL/GenBank/DDBJ databases">
        <title>WGS assembly of Panicum virgatum.</title>
        <authorList>
            <person name="Lovell J.T."/>
            <person name="Jenkins J."/>
            <person name="Shu S."/>
            <person name="Juenger T.E."/>
            <person name="Schmutz J."/>
        </authorList>
    </citation>
    <scope>NUCLEOTIDE SEQUENCE</scope>
    <source>
        <strain evidence="17">AP13</strain>
    </source>
</reference>
<keyword evidence="6" id="KW-0630">Potassium</keyword>
<dbReference type="Pfam" id="PF00999">
    <property type="entry name" value="Na_H_Exchanger"/>
    <property type="match status" value="1"/>
</dbReference>
<dbReference type="PANTHER" id="PTHR10110">
    <property type="entry name" value="SODIUM/HYDROGEN EXCHANGER"/>
    <property type="match status" value="1"/>
</dbReference>
<feature type="transmembrane region" description="Helical" evidence="15">
    <location>
        <begin position="287"/>
        <end position="307"/>
    </location>
</feature>
<feature type="transmembrane region" description="Helical" evidence="15">
    <location>
        <begin position="32"/>
        <end position="51"/>
    </location>
</feature>
<dbReference type="InterPro" id="IPR000595">
    <property type="entry name" value="cNMP-bd_dom"/>
</dbReference>
<evidence type="ECO:0000256" key="14">
    <source>
        <dbReference type="SAM" id="MobiDB-lite"/>
    </source>
</evidence>
<dbReference type="InterPro" id="IPR018490">
    <property type="entry name" value="cNMP-bd_dom_sf"/>
</dbReference>
<dbReference type="GO" id="GO:0015385">
    <property type="term" value="F:sodium:proton antiporter activity"/>
    <property type="evidence" value="ECO:0007669"/>
    <property type="project" value="InterPro"/>
</dbReference>
<dbReference type="SUPFAM" id="SSF51206">
    <property type="entry name" value="cAMP-binding domain-like"/>
    <property type="match status" value="1"/>
</dbReference>
<keyword evidence="4" id="KW-0633">Potassium transport</keyword>
<dbReference type="Gene3D" id="2.60.120.10">
    <property type="entry name" value="Jelly Rolls"/>
    <property type="match status" value="1"/>
</dbReference>
<evidence type="ECO:0000256" key="11">
    <source>
        <dbReference type="ARBA" id="ARBA00023201"/>
    </source>
</evidence>
<evidence type="ECO:0000256" key="4">
    <source>
        <dbReference type="ARBA" id="ARBA00022538"/>
    </source>
</evidence>
<dbReference type="Proteomes" id="UP000823388">
    <property type="component" value="Chromosome 3N"/>
</dbReference>
<dbReference type="PROSITE" id="PS50042">
    <property type="entry name" value="CNMP_BINDING_3"/>
    <property type="match status" value="1"/>
</dbReference>
<evidence type="ECO:0000256" key="8">
    <source>
        <dbReference type="ARBA" id="ARBA00023053"/>
    </source>
</evidence>
<feature type="domain" description="Cyclic nucleotide-binding" evidence="16">
    <location>
        <begin position="747"/>
        <end position="849"/>
    </location>
</feature>
<dbReference type="InterPro" id="IPR018422">
    <property type="entry name" value="Cation/H_exchanger_CPA1"/>
</dbReference>
<evidence type="ECO:0000313" key="17">
    <source>
        <dbReference type="EMBL" id="KAG2622514.1"/>
    </source>
</evidence>
<evidence type="ECO:0000256" key="1">
    <source>
        <dbReference type="ARBA" id="ARBA00004651"/>
    </source>
</evidence>
<feature type="transmembrane region" description="Helical" evidence="15">
    <location>
        <begin position="205"/>
        <end position="224"/>
    </location>
</feature>
<evidence type="ECO:0000256" key="7">
    <source>
        <dbReference type="ARBA" id="ARBA00022989"/>
    </source>
</evidence>
<gene>
    <name evidence="17" type="ORF">PVAP13_3NG262700</name>
</gene>
<sequence length="1171" mass="129971">MGEPEPDDAVLFVGVSLVLGIASRHLLRGTRVPYTVALLVLGVALGSLEYGTQHGLGKLGAGIRIWASINPDLLLAVFLPALLFESSFSMEIHQIKRCMAQMVLLAGPGVVLSTFLLGSAVKLTFPYDWSWKTSLLLGGLLSATDPVAVVALLKELGASKKLSTIIEGESLMNDGTAIVVYQLFYRMVLGRMFDAGSIIKFLSEVSLGAVALGLAFGIVSVLWLGFIFNDTIIEISLTLAVSYIAFFTAQDSLEVSGVLTVMTLGMFYAAFAKTAFKGESQQSLHHFWEMVAYIANTLIFILSGVVIADGVLQNNVHFERHGTSWGFLLLLYVFVQMSRLIVVSVLYPLLCQFGYGLDFKEAMILVWSGLRGAVALSLSLSVKRTSDAVQPYLKPEVGTMFVFFTGGIVFLTLIFNGSTTQFLLHILGMDKLSATKLRILKYTRYEMLNKALEAFGELRDDEELGPADWATVKKHITCLNDLDDDPEHPHDVDDEDDHVHTMNIRDIRVRLLNGVQSAYWAMLEEGRINQVTANILMRSVDEAMDLVSRQPLCDWKGLKSNVQFPGYYRFLQMSRLPRKLVTYFTVERLESGCYICAAFLRAHRIARRQLHDFLGDSEVARIVIDESNAEGEEARKFLEDVQVTFPQVCGYNVLLSSHSTAVELSVPTPPPPREKKTGSTCAKDATSHIFCIDTLERVYSKPPEDWVTGREGNGTFRRCFADLKKLKRNPPLVKMPRVSDLLNAHPLVGVLPAAARDPLLSNTKETVRGHGMTIYREGSRPTGIWLISIGVVKWTSQRLSRRHSLDPILSHGSTLGLYEVLNGKPYICDMITDSVVHCFFIEAEKIDELRHSDPSIEVFLWQESALVIARLLLPQIFEKMAMHEIRVLVAERSTMNIYIKGEDIELEQNYIGILLEGFLKTRNQNLITPPVVLLPSNADLSLFGLESSAVNLVYYCHTAPSYQVEARVRIIFFDMGRASEAEADLQRTTSLLSHGHELSRTMSKEHSGLLRWPESFRRSRGQHSLSEIRNQPGSFSARALQLSMYGSMVSPSGQGHRRHRPHGVPVANKRHSSSYPRVPSKPANTRPLLSVQSEGSNMKRMAAPKDTGEATTTAPAPATSADQQQQKVMQDDNSSDDSAGEEVIVRVDSPSMLSFHQSTAGVRSPPPSQDQ</sequence>
<comment type="caution">
    <text evidence="17">The sequence shown here is derived from an EMBL/GenBank/DDBJ whole genome shotgun (WGS) entry which is preliminary data.</text>
</comment>
<feature type="transmembrane region" description="Helical" evidence="15">
    <location>
        <begin position="362"/>
        <end position="380"/>
    </location>
</feature>
<evidence type="ECO:0000259" key="16">
    <source>
        <dbReference type="PROSITE" id="PS50042"/>
    </source>
</evidence>
<keyword evidence="5 15" id="KW-0812">Transmembrane</keyword>
<dbReference type="EMBL" id="CM029042">
    <property type="protein sequence ID" value="KAG2622514.1"/>
    <property type="molecule type" value="Genomic_DNA"/>
</dbReference>
<keyword evidence="11" id="KW-0739">Sodium transport</keyword>
<dbReference type="GO" id="GO:0015386">
    <property type="term" value="F:potassium:proton antiporter activity"/>
    <property type="evidence" value="ECO:0007669"/>
    <property type="project" value="TreeGrafter"/>
</dbReference>
<feature type="transmembrane region" description="Helical" evidence="15">
    <location>
        <begin position="103"/>
        <end position="121"/>
    </location>
</feature>
<evidence type="ECO:0000256" key="13">
    <source>
        <dbReference type="ARBA" id="ARBA00047912"/>
    </source>
</evidence>
<feature type="transmembrane region" description="Helical" evidence="15">
    <location>
        <begin position="133"/>
        <end position="153"/>
    </location>
</feature>
<comment type="catalytic activity">
    <reaction evidence="12">
        <text>Na(+)(in) + H(+)(out) = Na(+)(out) + H(+)(in)</text>
        <dbReference type="Rhea" id="RHEA:29419"/>
        <dbReference type="ChEBI" id="CHEBI:15378"/>
        <dbReference type="ChEBI" id="CHEBI:29101"/>
    </reaction>
</comment>
<feature type="region of interest" description="Disordered" evidence="14">
    <location>
        <begin position="1047"/>
        <end position="1171"/>
    </location>
</feature>
<evidence type="ECO:0000256" key="10">
    <source>
        <dbReference type="ARBA" id="ARBA00023136"/>
    </source>
</evidence>
<evidence type="ECO:0000256" key="6">
    <source>
        <dbReference type="ARBA" id="ARBA00022958"/>
    </source>
</evidence>
<protein>
    <recommendedName>
        <fullName evidence="16">Cyclic nucleotide-binding domain-containing protein</fullName>
    </recommendedName>
</protein>
<feature type="compositionally biased region" description="Low complexity" evidence="14">
    <location>
        <begin position="1110"/>
        <end position="1119"/>
    </location>
</feature>
<evidence type="ECO:0000313" key="18">
    <source>
        <dbReference type="Proteomes" id="UP000823388"/>
    </source>
</evidence>
<feature type="compositionally biased region" description="Basic residues" evidence="14">
    <location>
        <begin position="1055"/>
        <end position="1072"/>
    </location>
</feature>
<proteinExistence type="predicted"/>
<evidence type="ECO:0000256" key="12">
    <source>
        <dbReference type="ARBA" id="ARBA00047524"/>
    </source>
</evidence>
<dbReference type="FunFam" id="2.60.120.10:FF:000090">
    <property type="entry name" value="Sodium/hydrogen exchanger 7"/>
    <property type="match status" value="1"/>
</dbReference>
<feature type="transmembrane region" description="Helical" evidence="15">
    <location>
        <begin position="327"/>
        <end position="350"/>
    </location>
</feature>
<comment type="subcellular location">
    <subcellularLocation>
        <location evidence="1">Cell membrane</location>
        <topology evidence="1">Multi-pass membrane protein</topology>
    </subcellularLocation>
</comment>
<dbReference type="InterPro" id="IPR006153">
    <property type="entry name" value="Cation/H_exchanger_TM"/>
</dbReference>
<keyword evidence="18" id="KW-1185">Reference proteome</keyword>
<keyword evidence="8" id="KW-0915">Sodium</keyword>
<dbReference type="PANTHER" id="PTHR10110:SF86">
    <property type="entry name" value="SODIUM_HYDROGEN EXCHANGER 7"/>
    <property type="match status" value="1"/>
</dbReference>
<evidence type="ECO:0000256" key="15">
    <source>
        <dbReference type="SAM" id="Phobius"/>
    </source>
</evidence>
<accession>A0A8T0UNS0</accession>
<feature type="compositionally biased region" description="Polar residues" evidence="14">
    <location>
        <begin position="1151"/>
        <end position="1161"/>
    </location>
</feature>
<dbReference type="GO" id="GO:0005886">
    <property type="term" value="C:plasma membrane"/>
    <property type="evidence" value="ECO:0007669"/>
    <property type="project" value="UniProtKB-SubCell"/>
</dbReference>
<keyword evidence="7 15" id="KW-1133">Transmembrane helix</keyword>
<feature type="transmembrane region" description="Helical" evidence="15">
    <location>
        <begin position="255"/>
        <end position="275"/>
    </location>
</feature>
<evidence type="ECO:0000256" key="9">
    <source>
        <dbReference type="ARBA" id="ARBA00023065"/>
    </source>
</evidence>
<organism evidence="17 18">
    <name type="scientific">Panicum virgatum</name>
    <name type="common">Blackwell switchgrass</name>
    <dbReference type="NCBI Taxonomy" id="38727"/>
    <lineage>
        <taxon>Eukaryota</taxon>
        <taxon>Viridiplantae</taxon>
        <taxon>Streptophyta</taxon>
        <taxon>Embryophyta</taxon>
        <taxon>Tracheophyta</taxon>
        <taxon>Spermatophyta</taxon>
        <taxon>Magnoliopsida</taxon>
        <taxon>Liliopsida</taxon>
        <taxon>Poales</taxon>
        <taxon>Poaceae</taxon>
        <taxon>PACMAD clade</taxon>
        <taxon>Panicoideae</taxon>
        <taxon>Panicodae</taxon>
        <taxon>Paniceae</taxon>
        <taxon>Panicinae</taxon>
        <taxon>Panicum</taxon>
        <taxon>Panicum sect. Hiantes</taxon>
    </lineage>
</organism>
<dbReference type="GO" id="GO:0009941">
    <property type="term" value="C:chloroplast envelope"/>
    <property type="evidence" value="ECO:0007669"/>
    <property type="project" value="TreeGrafter"/>
</dbReference>
<comment type="catalytic activity">
    <reaction evidence="13">
        <text>K(+)(in) + H(+)(out) = K(+)(out) + H(+)(in)</text>
        <dbReference type="Rhea" id="RHEA:29467"/>
        <dbReference type="ChEBI" id="CHEBI:15378"/>
        <dbReference type="ChEBI" id="CHEBI:29103"/>
    </reaction>
</comment>
<keyword evidence="2" id="KW-0813">Transport</keyword>
<keyword evidence="9" id="KW-0406">Ion transport</keyword>
<dbReference type="Gene3D" id="6.10.140.1330">
    <property type="match status" value="1"/>
</dbReference>
<feature type="transmembrane region" description="Helical" evidence="15">
    <location>
        <begin position="400"/>
        <end position="428"/>
    </location>
</feature>
<dbReference type="InterPro" id="IPR014710">
    <property type="entry name" value="RmlC-like_jellyroll"/>
</dbReference>
<name>A0A8T0UNS0_PANVG</name>
<keyword evidence="10 15" id="KW-0472">Membrane</keyword>
<evidence type="ECO:0000256" key="5">
    <source>
        <dbReference type="ARBA" id="ARBA00022692"/>
    </source>
</evidence>
<feature type="transmembrane region" description="Helical" evidence="15">
    <location>
        <begin position="63"/>
        <end position="83"/>
    </location>
</feature>
<dbReference type="GO" id="GO:0098719">
    <property type="term" value="P:sodium ion import across plasma membrane"/>
    <property type="evidence" value="ECO:0007669"/>
    <property type="project" value="TreeGrafter"/>
</dbReference>